<keyword evidence="2" id="KW-1185">Reference proteome</keyword>
<name>A0A7H9AN71_9FLAO</name>
<dbReference type="AlphaFoldDB" id="A0A7H9AN71"/>
<proteinExistence type="predicted"/>
<accession>A0A7H9AN71</accession>
<sequence length="317" mass="37281">MTFEEKLSESIESFFDLDKPDYTENKKNLHADFIELISLFSNTDGTSFGDVLDRFFGTKDYSSGKQRDKDESWLIEIFTIIEQRVRLFADDYPFTLDDNEVLTIKPDLNWKNKMYLGMLVSSKLNIFKGFRPDLTSEFETISYYVLKNFLSSKSIVKEFGKNSTYTGNAKEKIRLLAADLGLKIEEDELEGISERNNQERGLDIIGWMPFGDKCMNQLVYLAQCACGKDTESKYHDTRRFENYLKFYKTKPQHIMFIPYSLINTFKNKFYHSDLIEKDFLIFERKRILALFEEEETFLGLQMNKIVDRCVKHQADIV</sequence>
<evidence type="ECO:0000313" key="2">
    <source>
        <dbReference type="Proteomes" id="UP000509302"/>
    </source>
</evidence>
<protein>
    <submittedName>
        <fullName evidence="1">Uncharacterized protein</fullName>
    </submittedName>
</protein>
<dbReference type="RefSeq" id="WP_179241057.1">
    <property type="nucleotide sequence ID" value="NZ_CP058595.1"/>
</dbReference>
<dbReference type="Proteomes" id="UP000509302">
    <property type="component" value="Chromosome"/>
</dbReference>
<evidence type="ECO:0000313" key="1">
    <source>
        <dbReference type="EMBL" id="QLG44725.1"/>
    </source>
</evidence>
<reference evidence="1 2" key="1">
    <citation type="journal article" date="2006" name="Int. J. Syst. Evol. Microbiol.">
        <title>Costertonia aggregata gen. nov., sp. nov., a mesophilic marine bacterium of the family Flavobacteriaceae, isolated from a mature biofilm.</title>
        <authorList>
            <person name="Kwon K.K."/>
            <person name="Lee Y.K."/>
            <person name="Lee H.K."/>
        </authorList>
    </citation>
    <scope>NUCLEOTIDE SEQUENCE [LARGE SCALE GENOMIC DNA]</scope>
    <source>
        <strain evidence="1 2">KCCM 42265</strain>
    </source>
</reference>
<organism evidence="1 2">
    <name type="scientific">Costertonia aggregata</name>
    <dbReference type="NCBI Taxonomy" id="343403"/>
    <lineage>
        <taxon>Bacteria</taxon>
        <taxon>Pseudomonadati</taxon>
        <taxon>Bacteroidota</taxon>
        <taxon>Flavobacteriia</taxon>
        <taxon>Flavobacteriales</taxon>
        <taxon>Flavobacteriaceae</taxon>
        <taxon>Costertonia</taxon>
    </lineage>
</organism>
<gene>
    <name evidence="1" type="ORF">HYG79_04970</name>
</gene>
<dbReference type="EMBL" id="CP058595">
    <property type="protein sequence ID" value="QLG44725.1"/>
    <property type="molecule type" value="Genomic_DNA"/>
</dbReference>
<dbReference type="KEGG" id="cagg:HYG79_04970"/>